<dbReference type="RefSeq" id="WP_017696924.1">
    <property type="nucleotide sequence ID" value="NZ_CP035403.1"/>
</dbReference>
<dbReference type="Proteomes" id="UP001214898">
    <property type="component" value="Chromosome"/>
</dbReference>
<evidence type="ECO:0000313" key="1">
    <source>
        <dbReference type="EMBL" id="KIU11316.1"/>
    </source>
</evidence>
<dbReference type="Proteomes" id="UP000032247">
    <property type="component" value="Unassembled WGS sequence"/>
</dbReference>
<dbReference type="EMBL" id="JXBC01000003">
    <property type="protein sequence ID" value="KIU11316.1"/>
    <property type="molecule type" value="Genomic_DNA"/>
</dbReference>
<proteinExistence type="predicted"/>
<organism evidence="1 3">
    <name type="scientific">Bacillus subtilis</name>
    <dbReference type="NCBI Taxonomy" id="1423"/>
    <lineage>
        <taxon>Bacteria</taxon>
        <taxon>Bacillati</taxon>
        <taxon>Bacillota</taxon>
        <taxon>Bacilli</taxon>
        <taxon>Bacillales</taxon>
        <taxon>Bacillaceae</taxon>
        <taxon>Bacillus</taxon>
    </lineage>
</organism>
<protein>
    <submittedName>
        <fullName evidence="1">Activation of degradative enzymes (AprE, nprE, sacB) production or activity</fullName>
    </submittedName>
    <submittedName>
        <fullName evidence="2">Transcriptional regulator DegR</fullName>
    </submittedName>
</protein>
<gene>
    <name evidence="2" type="primary">degR</name>
    <name evidence="2" type="ORF">P5633_13365</name>
    <name evidence="1" type="ORF">SC09_Contig24orf00257</name>
</gene>
<name>A0A0C3KHG4_BACIU</name>
<dbReference type="EMBL" id="CP120576">
    <property type="protein sequence ID" value="WEY83412.1"/>
    <property type="molecule type" value="Genomic_DNA"/>
</dbReference>
<dbReference type="STRING" id="483913.AN935_10665"/>
<accession>A0A0C3KHG4</accession>
<evidence type="ECO:0000313" key="2">
    <source>
        <dbReference type="EMBL" id="WEY83412.1"/>
    </source>
</evidence>
<reference evidence="2" key="2">
    <citation type="submission" date="2023-03" db="EMBL/GenBank/DDBJ databases">
        <title>Complete genome sequences of 52 Bacillus and Priestia strains isolated from West-African fermentations and 26 reference strains from the DSMZ collection.</title>
        <authorList>
            <person name="Wiedenbein E.S."/>
            <person name="Canoy T.S."/>
            <person name="Hui Y."/>
            <person name="Parkouda C."/>
            <person name="Dawende C."/>
            <person name="Ametefe E."/>
            <person name="Jespersen L."/>
            <person name="Nielsen D.S."/>
        </authorList>
    </citation>
    <scope>NUCLEOTIDE SEQUENCE</scope>
    <source>
        <strain evidence="2">PRO56</strain>
    </source>
</reference>
<dbReference type="AlphaFoldDB" id="A0A0C3KHG4"/>
<evidence type="ECO:0000313" key="3">
    <source>
        <dbReference type="Proteomes" id="UP000032247"/>
    </source>
</evidence>
<dbReference type="PATRIC" id="fig|1423.173.peg.1966"/>
<sequence>MDDKDLKLILHKTFIEIYSDLEELADIAKKGKPSMEKYVEEVEQRCKQNILAIEIQMKIK</sequence>
<reference evidence="1 3" key="1">
    <citation type="submission" date="2014-12" db="EMBL/GenBank/DDBJ databases">
        <title>Comparative genome analysis of Bacillus coagulans HM-08, Clostridium butyricum HM-68, Bacillus subtilis HM-66 and Bacillus licheniformis BL-09.</title>
        <authorList>
            <person name="Zhang H."/>
        </authorList>
    </citation>
    <scope>NUCLEOTIDE SEQUENCE [LARGE SCALE GENOMIC DNA]</scope>
    <source>
        <strain evidence="1 3">HM-66</strain>
    </source>
</reference>